<dbReference type="InterPro" id="IPR000182">
    <property type="entry name" value="GNAT_dom"/>
</dbReference>
<dbReference type="SUPFAM" id="SSF55729">
    <property type="entry name" value="Acyl-CoA N-acyltransferases (Nat)"/>
    <property type="match status" value="1"/>
</dbReference>
<sequence length="238" mass="26466">MPASPTPDPSMSPGLPPDLDALHPPFALRVRSGPLTLRVLADRDLPEYAELLRRPIFADPDAPHVFPWYARPEQERIREALRFQWRLRSELTPESWSLTLGIWADDRLIGCQDLDAKQFAVRRTVTSGSWLARDMQGRGYGGLMRRAVLVLAFDHLGAVRAESAAVVGNERSYGVSRSCGYVDNGTEVIEQNGRAVEHQRFVVTPETFRRGPRSVEVEGLTPELRALLGAPEPGDSST</sequence>
<keyword evidence="3" id="KW-1185">Reference proteome</keyword>
<evidence type="ECO:0000313" key="3">
    <source>
        <dbReference type="Proteomes" id="UP001055868"/>
    </source>
</evidence>
<dbReference type="Proteomes" id="UP001055868">
    <property type="component" value="Chromosome"/>
</dbReference>
<dbReference type="InterPro" id="IPR016181">
    <property type="entry name" value="Acyl_CoA_acyltransferase"/>
</dbReference>
<name>A0ABY4N6S1_9MICO</name>
<accession>A0ABY4N6S1</accession>
<dbReference type="Pfam" id="PF13302">
    <property type="entry name" value="Acetyltransf_3"/>
    <property type="match status" value="1"/>
</dbReference>
<proteinExistence type="predicted"/>
<organism evidence="2 3">
    <name type="scientific">Brachybacterium kimchii</name>
    <dbReference type="NCBI Taxonomy" id="2942909"/>
    <lineage>
        <taxon>Bacteria</taxon>
        <taxon>Bacillati</taxon>
        <taxon>Actinomycetota</taxon>
        <taxon>Actinomycetes</taxon>
        <taxon>Micrococcales</taxon>
        <taxon>Dermabacteraceae</taxon>
        <taxon>Brachybacterium</taxon>
    </lineage>
</organism>
<dbReference type="RefSeq" id="WP_249478206.1">
    <property type="nucleotide sequence ID" value="NZ_CP097218.1"/>
</dbReference>
<dbReference type="EMBL" id="CP097218">
    <property type="protein sequence ID" value="UQN29044.1"/>
    <property type="molecule type" value="Genomic_DNA"/>
</dbReference>
<dbReference type="Gene3D" id="3.40.630.30">
    <property type="match status" value="1"/>
</dbReference>
<gene>
    <name evidence="2" type="ORF">M4486_15635</name>
</gene>
<evidence type="ECO:0000259" key="1">
    <source>
        <dbReference type="PROSITE" id="PS51186"/>
    </source>
</evidence>
<feature type="domain" description="N-acetyltransferase" evidence="1">
    <location>
        <begin position="35"/>
        <end position="203"/>
    </location>
</feature>
<protein>
    <submittedName>
        <fullName evidence="2">GNAT family N-acetyltransferase</fullName>
    </submittedName>
</protein>
<reference evidence="2" key="1">
    <citation type="submission" date="2022-05" db="EMBL/GenBank/DDBJ databases">
        <title>Genomic analysis of Brachybacterium sp. CBA3104.</title>
        <authorList>
            <person name="Roh S.W."/>
            <person name="Kim Y.B."/>
            <person name="Kim Y."/>
        </authorList>
    </citation>
    <scope>NUCLEOTIDE SEQUENCE</scope>
    <source>
        <strain evidence="2">CBA3104</strain>
    </source>
</reference>
<evidence type="ECO:0000313" key="2">
    <source>
        <dbReference type="EMBL" id="UQN29044.1"/>
    </source>
</evidence>
<dbReference type="PROSITE" id="PS51186">
    <property type="entry name" value="GNAT"/>
    <property type="match status" value="1"/>
</dbReference>